<accession>A0ACC3BTU9</accession>
<keyword evidence="2" id="KW-1185">Reference proteome</keyword>
<name>A0ACC3BTU9_PYRYE</name>
<sequence length="187" mass="19054">MPPSATQDSVLSVGACIQLTAPLGLCGPVGVGSRRRLSTSLSERCCGTARSDGIIMPLQVERRCYRGVLCGGAPLRLVAASAGCNGCGGGGCARVLEDPTTRPRRVATAAATPLSGCSTPRPTCHRGRSRGCSGCAVMSGECAAVAPWRGQLAAGVGEIDGAFPNSPRSPMHRLAAPPRGKRDVDNL</sequence>
<comment type="caution">
    <text evidence="1">The sequence shown here is derived from an EMBL/GenBank/DDBJ whole genome shotgun (WGS) entry which is preliminary data.</text>
</comment>
<evidence type="ECO:0000313" key="1">
    <source>
        <dbReference type="EMBL" id="KAK1861338.1"/>
    </source>
</evidence>
<protein>
    <submittedName>
        <fullName evidence="1">Uncharacterized protein</fullName>
    </submittedName>
</protein>
<evidence type="ECO:0000313" key="2">
    <source>
        <dbReference type="Proteomes" id="UP000798662"/>
    </source>
</evidence>
<organism evidence="1 2">
    <name type="scientific">Pyropia yezoensis</name>
    <name type="common">Susabi-nori</name>
    <name type="synonym">Porphyra yezoensis</name>
    <dbReference type="NCBI Taxonomy" id="2788"/>
    <lineage>
        <taxon>Eukaryota</taxon>
        <taxon>Rhodophyta</taxon>
        <taxon>Bangiophyceae</taxon>
        <taxon>Bangiales</taxon>
        <taxon>Bangiaceae</taxon>
        <taxon>Pyropia</taxon>
    </lineage>
</organism>
<proteinExistence type="predicted"/>
<dbReference type="EMBL" id="CM020618">
    <property type="protein sequence ID" value="KAK1861338.1"/>
    <property type="molecule type" value="Genomic_DNA"/>
</dbReference>
<reference evidence="1" key="1">
    <citation type="submission" date="2019-11" db="EMBL/GenBank/DDBJ databases">
        <title>Nori genome reveals adaptations in red seaweeds to the harsh intertidal environment.</title>
        <authorList>
            <person name="Wang D."/>
            <person name="Mao Y."/>
        </authorList>
    </citation>
    <scope>NUCLEOTIDE SEQUENCE</scope>
    <source>
        <tissue evidence="1">Gametophyte</tissue>
    </source>
</reference>
<dbReference type="Proteomes" id="UP000798662">
    <property type="component" value="Chromosome 1"/>
</dbReference>
<gene>
    <name evidence="1" type="ORF">I4F81_003922</name>
</gene>